<dbReference type="Proteomes" id="UP000800038">
    <property type="component" value="Unassembled WGS sequence"/>
</dbReference>
<proteinExistence type="predicted"/>
<keyword evidence="2" id="KW-1185">Reference proteome</keyword>
<gene>
    <name evidence="1" type="ORF">EJ02DRAFT_404790</name>
</gene>
<dbReference type="AlphaFoldDB" id="A0A6A5SNU5"/>
<name>A0A6A5SNU5_9PLEO</name>
<sequence length="349" mass="39052">MSQIKRNNVLEADVDLVSLVEQDRMTTPLSMLYQVLPTMLSYRIPTLPSLLQSLSDARRGRLHGKSNSLTEFPTPETPPPGYSFGPDTGDTTPIFNFGDTYFDLMDDAPERPGSSRSAAPPLFTTHDMDTGIKWNYASQGISLMTHAYRESSVRDADESSVDLTRQLYIHGITYLLRGLPAERTEAETLSLQAAMPPGLLELRSNSNAHALVPTSEHTSRPRRTPPQEPTVLHRITATIVFQTFILVQFLLPYIKLFLSHTYQFERKHQITKRLVSTSVTTVDELSRKSLQLSRTICQMNDGKVGQAIDEMTLSWLRSLTGGVQQGLEEGLNAIRLTSESSRRKETVEG</sequence>
<protein>
    <submittedName>
        <fullName evidence="1">Uncharacterized protein</fullName>
    </submittedName>
</protein>
<dbReference type="EMBL" id="ML976049">
    <property type="protein sequence ID" value="KAF1941318.1"/>
    <property type="molecule type" value="Genomic_DNA"/>
</dbReference>
<evidence type="ECO:0000313" key="1">
    <source>
        <dbReference type="EMBL" id="KAF1941318.1"/>
    </source>
</evidence>
<organism evidence="1 2">
    <name type="scientific">Clathrospora elynae</name>
    <dbReference type="NCBI Taxonomy" id="706981"/>
    <lineage>
        <taxon>Eukaryota</taxon>
        <taxon>Fungi</taxon>
        <taxon>Dikarya</taxon>
        <taxon>Ascomycota</taxon>
        <taxon>Pezizomycotina</taxon>
        <taxon>Dothideomycetes</taxon>
        <taxon>Pleosporomycetidae</taxon>
        <taxon>Pleosporales</taxon>
        <taxon>Diademaceae</taxon>
        <taxon>Clathrospora</taxon>
    </lineage>
</organism>
<reference evidence="1" key="1">
    <citation type="journal article" date="2020" name="Stud. Mycol.">
        <title>101 Dothideomycetes genomes: a test case for predicting lifestyles and emergence of pathogens.</title>
        <authorList>
            <person name="Haridas S."/>
            <person name="Albert R."/>
            <person name="Binder M."/>
            <person name="Bloem J."/>
            <person name="Labutti K."/>
            <person name="Salamov A."/>
            <person name="Andreopoulos B."/>
            <person name="Baker S."/>
            <person name="Barry K."/>
            <person name="Bills G."/>
            <person name="Bluhm B."/>
            <person name="Cannon C."/>
            <person name="Castanera R."/>
            <person name="Culley D."/>
            <person name="Daum C."/>
            <person name="Ezra D."/>
            <person name="Gonzalez J."/>
            <person name="Henrissat B."/>
            <person name="Kuo A."/>
            <person name="Liang C."/>
            <person name="Lipzen A."/>
            <person name="Lutzoni F."/>
            <person name="Magnuson J."/>
            <person name="Mondo S."/>
            <person name="Nolan M."/>
            <person name="Ohm R."/>
            <person name="Pangilinan J."/>
            <person name="Park H.-J."/>
            <person name="Ramirez L."/>
            <person name="Alfaro M."/>
            <person name="Sun H."/>
            <person name="Tritt A."/>
            <person name="Yoshinaga Y."/>
            <person name="Zwiers L.-H."/>
            <person name="Turgeon B."/>
            <person name="Goodwin S."/>
            <person name="Spatafora J."/>
            <person name="Crous P."/>
            <person name="Grigoriev I."/>
        </authorList>
    </citation>
    <scope>NUCLEOTIDE SEQUENCE</scope>
    <source>
        <strain evidence="1">CBS 161.51</strain>
    </source>
</reference>
<dbReference type="OrthoDB" id="190201at2759"/>
<accession>A0A6A5SNU5</accession>
<evidence type="ECO:0000313" key="2">
    <source>
        <dbReference type="Proteomes" id="UP000800038"/>
    </source>
</evidence>